<evidence type="ECO:0000256" key="9">
    <source>
        <dbReference type="ARBA" id="ARBA00023136"/>
    </source>
</evidence>
<dbReference type="GO" id="GO:0004376">
    <property type="term" value="F:GPI mannosyltransferase activity"/>
    <property type="evidence" value="ECO:0007669"/>
    <property type="project" value="InterPro"/>
</dbReference>
<dbReference type="GO" id="GO:0000009">
    <property type="term" value="F:alpha-1,6-mannosyltransferase activity"/>
    <property type="evidence" value="ECO:0007669"/>
    <property type="project" value="InterPro"/>
</dbReference>
<keyword evidence="5" id="KW-0808">Transferase</keyword>
<comment type="subcellular location">
    <subcellularLocation>
        <location evidence="1">Endoplasmic reticulum membrane</location>
        <topology evidence="1">Multi-pass membrane protein</topology>
    </subcellularLocation>
</comment>
<evidence type="ECO:0000256" key="3">
    <source>
        <dbReference type="ARBA" id="ARBA00022502"/>
    </source>
</evidence>
<dbReference type="PANTHER" id="PTHR12468">
    <property type="entry name" value="GPI MANNOSYLTRANSFERASE 2"/>
    <property type="match status" value="1"/>
</dbReference>
<evidence type="ECO:0000256" key="6">
    <source>
        <dbReference type="ARBA" id="ARBA00022692"/>
    </source>
</evidence>
<feature type="transmembrane region" description="Helical" evidence="10">
    <location>
        <begin position="339"/>
        <end position="357"/>
    </location>
</feature>
<keyword evidence="12" id="KW-1185">Reference proteome</keyword>
<dbReference type="EMBL" id="QTUA01000001">
    <property type="protein sequence ID" value="REF31974.1"/>
    <property type="molecule type" value="Genomic_DNA"/>
</dbReference>
<dbReference type="GO" id="GO:0031501">
    <property type="term" value="C:mannosyltransferase complex"/>
    <property type="evidence" value="ECO:0007669"/>
    <property type="project" value="TreeGrafter"/>
</dbReference>
<name>A0A3D9V1C6_9MICO</name>
<evidence type="ECO:0008006" key="13">
    <source>
        <dbReference type="Google" id="ProtNLM"/>
    </source>
</evidence>
<gene>
    <name evidence="11" type="ORF">DFJ65_3065</name>
</gene>
<organism evidence="11 12">
    <name type="scientific">Calidifontibacter indicus</name>
    <dbReference type="NCBI Taxonomy" id="419650"/>
    <lineage>
        <taxon>Bacteria</taxon>
        <taxon>Bacillati</taxon>
        <taxon>Actinomycetota</taxon>
        <taxon>Actinomycetes</taxon>
        <taxon>Micrococcales</taxon>
        <taxon>Dermacoccaceae</taxon>
        <taxon>Calidifontibacter</taxon>
    </lineage>
</organism>
<dbReference type="GO" id="GO:0016020">
    <property type="term" value="C:membrane"/>
    <property type="evidence" value="ECO:0007669"/>
    <property type="project" value="GOC"/>
</dbReference>
<keyword evidence="4" id="KW-0328">Glycosyltransferase</keyword>
<accession>A0A3D9V1C6</accession>
<dbReference type="PANTHER" id="PTHR12468:SF2">
    <property type="entry name" value="GPI MANNOSYLTRANSFERASE 2"/>
    <property type="match status" value="1"/>
</dbReference>
<sequence length="421" mass="46188">MPHGGASVSLIAYGRVRRTVDRLGGSIDRRLTWWVLGGFLLARVFSAVLIAWMAPSSGRLVVANREGSGPLGYWDMVHAWDGKWYEQIINEGYPQVLPLDQENRVAQNTWAFLPLFPTLTAGIMTVTGLSFAVAGSLLSIGCAAAAVVLMSVLLRERIGARAAFGATLLFSFAPSSPVLQMTYTESLGILLLTIFLWGITRHNWGVACLAAVLLGFERPIALSMAGVVVAVLLRMVLRRHTEQVRPRDPVGAVTTLVVTGLSGLAWPAVAAWRTGQADAYVLTQAAWRAPGGVVPFKPWLTNFQLVFGEGKGVIVVFVVVACWFLVMAGPWSRGLGFELRAWMVSYSLYLVAITDVWTSTYRFLLFLWPVGAILIGAAQPRARDRLLVGWRTAAWVVIFAGWQIWWVFELLKFTPPADFAP</sequence>
<evidence type="ECO:0000256" key="1">
    <source>
        <dbReference type="ARBA" id="ARBA00004477"/>
    </source>
</evidence>
<feature type="transmembrane region" description="Helical" evidence="10">
    <location>
        <begin position="312"/>
        <end position="332"/>
    </location>
</feature>
<evidence type="ECO:0000256" key="8">
    <source>
        <dbReference type="ARBA" id="ARBA00022989"/>
    </source>
</evidence>
<feature type="transmembrane region" description="Helical" evidence="10">
    <location>
        <begin position="392"/>
        <end position="408"/>
    </location>
</feature>
<keyword evidence="9 10" id="KW-0472">Membrane</keyword>
<feature type="transmembrane region" description="Helical" evidence="10">
    <location>
        <begin position="363"/>
        <end position="380"/>
    </location>
</feature>
<evidence type="ECO:0000313" key="12">
    <source>
        <dbReference type="Proteomes" id="UP000256253"/>
    </source>
</evidence>
<evidence type="ECO:0000256" key="10">
    <source>
        <dbReference type="SAM" id="Phobius"/>
    </source>
</evidence>
<dbReference type="InterPro" id="IPR007315">
    <property type="entry name" value="PIG-V/Gpi18"/>
</dbReference>
<feature type="transmembrane region" description="Helical" evidence="10">
    <location>
        <begin position="31"/>
        <end position="54"/>
    </location>
</feature>
<feature type="transmembrane region" description="Helical" evidence="10">
    <location>
        <begin position="220"/>
        <end position="237"/>
    </location>
</feature>
<dbReference type="AlphaFoldDB" id="A0A3D9V1C6"/>
<feature type="transmembrane region" description="Helical" evidence="10">
    <location>
        <begin position="189"/>
        <end position="214"/>
    </location>
</feature>
<feature type="transmembrane region" description="Helical" evidence="10">
    <location>
        <begin position="121"/>
        <end position="154"/>
    </location>
</feature>
<keyword evidence="6 10" id="KW-0812">Transmembrane</keyword>
<comment type="pathway">
    <text evidence="2">Glycolipid biosynthesis; glycosylphosphatidylinositol-anchor biosynthesis.</text>
</comment>
<keyword evidence="3" id="KW-0337">GPI-anchor biosynthesis</keyword>
<evidence type="ECO:0000256" key="7">
    <source>
        <dbReference type="ARBA" id="ARBA00022824"/>
    </source>
</evidence>
<evidence type="ECO:0000256" key="4">
    <source>
        <dbReference type="ARBA" id="ARBA00022676"/>
    </source>
</evidence>
<keyword evidence="7" id="KW-0256">Endoplasmic reticulum</keyword>
<keyword evidence="8 10" id="KW-1133">Transmembrane helix</keyword>
<evidence type="ECO:0000256" key="2">
    <source>
        <dbReference type="ARBA" id="ARBA00004687"/>
    </source>
</evidence>
<dbReference type="GO" id="GO:0006506">
    <property type="term" value="P:GPI anchor biosynthetic process"/>
    <property type="evidence" value="ECO:0007669"/>
    <property type="project" value="UniProtKB-KW"/>
</dbReference>
<comment type="caution">
    <text evidence="11">The sequence shown here is derived from an EMBL/GenBank/DDBJ whole genome shotgun (WGS) entry which is preliminary data.</text>
</comment>
<evidence type="ECO:0000313" key="11">
    <source>
        <dbReference type="EMBL" id="REF31974.1"/>
    </source>
</evidence>
<feature type="transmembrane region" description="Helical" evidence="10">
    <location>
        <begin position="249"/>
        <end position="272"/>
    </location>
</feature>
<protein>
    <recommendedName>
        <fullName evidence="13">Mannosyltransferase PIG-V</fullName>
    </recommendedName>
</protein>
<proteinExistence type="predicted"/>
<evidence type="ECO:0000256" key="5">
    <source>
        <dbReference type="ARBA" id="ARBA00022679"/>
    </source>
</evidence>
<dbReference type="Proteomes" id="UP000256253">
    <property type="component" value="Unassembled WGS sequence"/>
</dbReference>
<reference evidence="11 12" key="1">
    <citation type="submission" date="2018-08" db="EMBL/GenBank/DDBJ databases">
        <title>Sequencing the genomes of 1000 actinobacteria strains.</title>
        <authorList>
            <person name="Klenk H.-P."/>
        </authorList>
    </citation>
    <scope>NUCLEOTIDE SEQUENCE [LARGE SCALE GENOMIC DNA]</scope>
    <source>
        <strain evidence="11 12">DSM 22967</strain>
    </source>
</reference>